<comment type="caution">
    <text evidence="2">The sequence shown here is derived from an EMBL/GenBank/DDBJ whole genome shotgun (WGS) entry which is preliminary data.</text>
</comment>
<dbReference type="EMBL" id="VIWU01000001">
    <property type="protein sequence ID" value="TWF79891.1"/>
    <property type="molecule type" value="Genomic_DNA"/>
</dbReference>
<dbReference type="InterPro" id="IPR029068">
    <property type="entry name" value="Glyas_Bleomycin-R_OHBP_Dase"/>
</dbReference>
<dbReference type="Gene3D" id="3.10.180.10">
    <property type="entry name" value="2,3-Dihydroxybiphenyl 1,2-Dioxygenase, domain 1"/>
    <property type="match status" value="1"/>
</dbReference>
<dbReference type="CDD" id="cd08349">
    <property type="entry name" value="BLMA_like"/>
    <property type="match status" value="1"/>
</dbReference>
<name>A0A561SYH4_9PSEU</name>
<reference evidence="2 3" key="1">
    <citation type="submission" date="2019-06" db="EMBL/GenBank/DDBJ databases">
        <title>Sequencing the genomes of 1000 actinobacteria strains.</title>
        <authorList>
            <person name="Klenk H.-P."/>
        </authorList>
    </citation>
    <scope>NUCLEOTIDE SEQUENCE [LARGE SCALE GENOMIC DNA]</scope>
    <source>
        <strain evidence="2 3">DSM 45671</strain>
    </source>
</reference>
<keyword evidence="1" id="KW-0046">Antibiotic resistance</keyword>
<accession>A0A561SYH4</accession>
<evidence type="ECO:0000256" key="1">
    <source>
        <dbReference type="ARBA" id="ARBA00023251"/>
    </source>
</evidence>
<sequence>MTDTGDDRERAVPILTVLDLDEAAGFYARLGFEVGSRYDDYVILHRRPSTELHLARFPEHDPHVTAGSIYLRVTDPQALHDSLRAELAREGVLYPAPASGLTPELTTELRARIAAGERLVRLHEIEDKPWGMREFTVVDPAGNAVRVGQVIDA</sequence>
<gene>
    <name evidence="2" type="ORF">FHX44_115827</name>
</gene>
<evidence type="ECO:0000313" key="3">
    <source>
        <dbReference type="Proteomes" id="UP000321261"/>
    </source>
</evidence>
<evidence type="ECO:0000313" key="2">
    <source>
        <dbReference type="EMBL" id="TWF79891.1"/>
    </source>
</evidence>
<proteinExistence type="predicted"/>
<dbReference type="OrthoDB" id="6624781at2"/>
<dbReference type="RefSeq" id="WP_147258665.1">
    <property type="nucleotide sequence ID" value="NZ_VIWU01000001.1"/>
</dbReference>
<dbReference type="SUPFAM" id="SSF54593">
    <property type="entry name" value="Glyoxalase/Bleomycin resistance protein/Dihydroxybiphenyl dioxygenase"/>
    <property type="match status" value="1"/>
</dbReference>
<protein>
    <recommendedName>
        <fullName evidence="4">Catechol 2,3-dioxygenase-like lactoylglutathione lyase family enzyme</fullName>
    </recommendedName>
</protein>
<keyword evidence="3" id="KW-1185">Reference proteome</keyword>
<dbReference type="AlphaFoldDB" id="A0A561SYH4"/>
<dbReference type="GO" id="GO:0046677">
    <property type="term" value="P:response to antibiotic"/>
    <property type="evidence" value="ECO:0007669"/>
    <property type="project" value="UniProtKB-KW"/>
</dbReference>
<evidence type="ECO:0008006" key="4">
    <source>
        <dbReference type="Google" id="ProtNLM"/>
    </source>
</evidence>
<dbReference type="InterPro" id="IPR000335">
    <property type="entry name" value="Bleomycin-R"/>
</dbReference>
<dbReference type="Proteomes" id="UP000321261">
    <property type="component" value="Unassembled WGS sequence"/>
</dbReference>
<organism evidence="2 3">
    <name type="scientific">Pseudonocardia hierapolitana</name>
    <dbReference type="NCBI Taxonomy" id="1128676"/>
    <lineage>
        <taxon>Bacteria</taxon>
        <taxon>Bacillati</taxon>
        <taxon>Actinomycetota</taxon>
        <taxon>Actinomycetes</taxon>
        <taxon>Pseudonocardiales</taxon>
        <taxon>Pseudonocardiaceae</taxon>
        <taxon>Pseudonocardia</taxon>
    </lineage>
</organism>